<dbReference type="EMBL" id="JBGOSP010000008">
    <property type="protein sequence ID" value="MFA3838162.1"/>
    <property type="molecule type" value="Genomic_DNA"/>
</dbReference>
<dbReference type="Gene3D" id="1.20.120.450">
    <property type="entry name" value="dinb family like domain"/>
    <property type="match status" value="1"/>
</dbReference>
<dbReference type="InterPro" id="IPR007061">
    <property type="entry name" value="MST-like"/>
</dbReference>
<name>A0ABV4SI84_9ACTN</name>
<proteinExistence type="predicted"/>
<organism evidence="2 3">
    <name type="scientific">Streptomyces aureus</name>
    <dbReference type="NCBI Taxonomy" id="193461"/>
    <lineage>
        <taxon>Bacteria</taxon>
        <taxon>Bacillati</taxon>
        <taxon>Actinomycetota</taxon>
        <taxon>Actinomycetes</taxon>
        <taxon>Kitasatosporales</taxon>
        <taxon>Streptomycetaceae</taxon>
        <taxon>Streptomyces</taxon>
    </lineage>
</organism>
<dbReference type="Pfam" id="PF04978">
    <property type="entry name" value="MST"/>
    <property type="match status" value="1"/>
</dbReference>
<protein>
    <submittedName>
        <fullName evidence="2">DinB family protein</fullName>
    </submittedName>
</protein>
<dbReference type="RefSeq" id="WP_372563419.1">
    <property type="nucleotide sequence ID" value="NZ_JBGOSP010000008.1"/>
</dbReference>
<evidence type="ECO:0000313" key="3">
    <source>
        <dbReference type="Proteomes" id="UP001571476"/>
    </source>
</evidence>
<reference evidence="2 3" key="1">
    <citation type="submission" date="2024-08" db="EMBL/GenBank/DDBJ databases">
        <title>Genome sequence of Streptomyces aureus CACIA-1.46HGO.</title>
        <authorList>
            <person name="Evangelista-Martinez Z."/>
        </authorList>
    </citation>
    <scope>NUCLEOTIDE SEQUENCE [LARGE SCALE GENOMIC DNA]</scope>
    <source>
        <strain evidence="2 3">CACIA-1.46HGO</strain>
    </source>
</reference>
<sequence>MTDVSVTDGTGAETGAETGAGTSPETGEIKALLDALRGQRRHILGIIEGLGPDALRRPVLPSGWTCLGLVQHLALDVERFWFQAVLTGDQAVIDSLDAIEDAWQADPELPAADILERYRRETDRADAIIAATPAGAPLAWWPHHLFGPPHLHSHRDVLLHVITETACHAGHLDAARELIDGRRWLVLTEDGEADRL</sequence>
<evidence type="ECO:0000313" key="2">
    <source>
        <dbReference type="EMBL" id="MFA3838162.1"/>
    </source>
</evidence>
<dbReference type="Proteomes" id="UP001571476">
    <property type="component" value="Unassembled WGS sequence"/>
</dbReference>
<dbReference type="InterPro" id="IPR034660">
    <property type="entry name" value="DinB/YfiT-like"/>
</dbReference>
<comment type="caution">
    <text evidence="2">The sequence shown here is derived from an EMBL/GenBank/DDBJ whole genome shotgun (WGS) entry which is preliminary data.</text>
</comment>
<evidence type="ECO:0000256" key="1">
    <source>
        <dbReference type="SAM" id="MobiDB-lite"/>
    </source>
</evidence>
<keyword evidence="3" id="KW-1185">Reference proteome</keyword>
<feature type="compositionally biased region" description="Low complexity" evidence="1">
    <location>
        <begin position="7"/>
        <end position="25"/>
    </location>
</feature>
<accession>A0ABV4SI84</accession>
<dbReference type="SUPFAM" id="SSF109854">
    <property type="entry name" value="DinB/YfiT-like putative metalloenzymes"/>
    <property type="match status" value="1"/>
</dbReference>
<feature type="region of interest" description="Disordered" evidence="1">
    <location>
        <begin position="1"/>
        <end position="25"/>
    </location>
</feature>
<gene>
    <name evidence="2" type="ORF">ACEG43_18640</name>
</gene>